<accession>A0ABN7X2T5</accession>
<evidence type="ECO:0000313" key="3">
    <source>
        <dbReference type="Proteomes" id="UP000789901"/>
    </source>
</evidence>
<gene>
    <name evidence="2" type="ORF">GMARGA_LOCUS38088</name>
</gene>
<reference evidence="2 3" key="1">
    <citation type="submission" date="2021-06" db="EMBL/GenBank/DDBJ databases">
        <authorList>
            <person name="Kallberg Y."/>
            <person name="Tangrot J."/>
            <person name="Rosling A."/>
        </authorList>
    </citation>
    <scope>NUCLEOTIDE SEQUENCE [LARGE SCALE GENOMIC DNA]</scope>
    <source>
        <strain evidence="2 3">120-4 pot B 10/14</strain>
    </source>
</reference>
<feature type="compositionally biased region" description="Low complexity" evidence="1">
    <location>
        <begin position="10"/>
        <end position="33"/>
    </location>
</feature>
<evidence type="ECO:0000256" key="1">
    <source>
        <dbReference type="SAM" id="MobiDB-lite"/>
    </source>
</evidence>
<keyword evidence="3" id="KW-1185">Reference proteome</keyword>
<evidence type="ECO:0000313" key="2">
    <source>
        <dbReference type="EMBL" id="CAG8846275.1"/>
    </source>
</evidence>
<comment type="caution">
    <text evidence="2">The sequence shown here is derived from an EMBL/GenBank/DDBJ whole genome shotgun (WGS) entry which is preliminary data.</text>
</comment>
<proteinExistence type="predicted"/>
<sequence length="148" mass="17173">DSQDETYFPTTTQSQSSTYPIQQSQSSTYSQSYASQLIQSSQPIQFFQSVQSSQPVQSPQQSYQYHPQPIQQPHQYHSQPTQQSHQHQYHSQPVSQPVYEIQSSPVPVTLSSSILQEDLYFMSLNDWSYSPPFSTEPQEDYEFELHKD</sequence>
<feature type="region of interest" description="Disordered" evidence="1">
    <location>
        <begin position="1"/>
        <end position="33"/>
    </location>
</feature>
<organism evidence="2 3">
    <name type="scientific">Gigaspora margarita</name>
    <dbReference type="NCBI Taxonomy" id="4874"/>
    <lineage>
        <taxon>Eukaryota</taxon>
        <taxon>Fungi</taxon>
        <taxon>Fungi incertae sedis</taxon>
        <taxon>Mucoromycota</taxon>
        <taxon>Glomeromycotina</taxon>
        <taxon>Glomeromycetes</taxon>
        <taxon>Diversisporales</taxon>
        <taxon>Gigasporaceae</taxon>
        <taxon>Gigaspora</taxon>
    </lineage>
</organism>
<feature type="non-terminal residue" evidence="2">
    <location>
        <position position="1"/>
    </location>
</feature>
<protein>
    <submittedName>
        <fullName evidence="2">8107_t:CDS:1</fullName>
    </submittedName>
</protein>
<dbReference type="EMBL" id="CAJVQB010082782">
    <property type="protein sequence ID" value="CAG8846275.1"/>
    <property type="molecule type" value="Genomic_DNA"/>
</dbReference>
<dbReference type="Proteomes" id="UP000789901">
    <property type="component" value="Unassembled WGS sequence"/>
</dbReference>
<name>A0ABN7X2T5_GIGMA</name>
<feature type="region of interest" description="Disordered" evidence="1">
    <location>
        <begin position="49"/>
        <end position="96"/>
    </location>
</feature>
<feature type="non-terminal residue" evidence="2">
    <location>
        <position position="148"/>
    </location>
</feature>